<dbReference type="Gene3D" id="3.30.1370.110">
    <property type="match status" value="1"/>
</dbReference>
<sequence length="203" mass="21538">MMPPRGLSSDEADAWARLAASVTPLNPRQTAQRDHPKAVGAPRKNAPPAKLSSPAPTSAEELRAALARPRTPIQTRPAVIAPLPRTKPEPGLDGHWERRIKGGAISPDFTLDLHGLGLDAAYQRLMGGVTQARAMGARTILLVTGKPRPVDAADRGSKRGAIRAKVLDWLAASSHSSSIAVIRKAHRHHGGDGALYIVLKRGG</sequence>
<evidence type="ECO:0000313" key="3">
    <source>
        <dbReference type="EMBL" id="TMM45855.1"/>
    </source>
</evidence>
<evidence type="ECO:0000256" key="1">
    <source>
        <dbReference type="SAM" id="MobiDB-lite"/>
    </source>
</evidence>
<dbReference type="InterPro" id="IPR002625">
    <property type="entry name" value="Smr_dom"/>
</dbReference>
<comment type="caution">
    <text evidence="3">The sequence shown here is derived from an EMBL/GenBank/DDBJ whole genome shotgun (WGS) entry which is preliminary data.</text>
</comment>
<accession>A0A5S3NZL7</accession>
<evidence type="ECO:0000259" key="2">
    <source>
        <dbReference type="PROSITE" id="PS50828"/>
    </source>
</evidence>
<dbReference type="PROSITE" id="PS50828">
    <property type="entry name" value="SMR"/>
    <property type="match status" value="1"/>
</dbReference>
<evidence type="ECO:0000313" key="4">
    <source>
        <dbReference type="Proteomes" id="UP000309668"/>
    </source>
</evidence>
<name>A0A5S3NZL7_9SPHN</name>
<dbReference type="OrthoDB" id="7165597at2"/>
<proteinExistence type="predicted"/>
<dbReference type="AlphaFoldDB" id="A0A5S3NZL7"/>
<organism evidence="3 4">
    <name type="scientific">Qipengyuania marisflavi</name>
    <dbReference type="NCBI Taxonomy" id="2486356"/>
    <lineage>
        <taxon>Bacteria</taxon>
        <taxon>Pseudomonadati</taxon>
        <taxon>Pseudomonadota</taxon>
        <taxon>Alphaproteobacteria</taxon>
        <taxon>Sphingomonadales</taxon>
        <taxon>Erythrobacteraceae</taxon>
        <taxon>Qipengyuania</taxon>
    </lineage>
</organism>
<dbReference type="EMBL" id="VCAO01000010">
    <property type="protein sequence ID" value="TMM45855.1"/>
    <property type="molecule type" value="Genomic_DNA"/>
</dbReference>
<protein>
    <submittedName>
        <fullName evidence="3">DNA mismatch repair protein MutS</fullName>
    </submittedName>
</protein>
<dbReference type="PANTHER" id="PTHR35562:SF2">
    <property type="entry name" value="DNA ENDONUCLEASE SMRA-RELATED"/>
    <property type="match status" value="1"/>
</dbReference>
<dbReference type="Proteomes" id="UP000309668">
    <property type="component" value="Unassembled WGS sequence"/>
</dbReference>
<keyword evidence="4" id="KW-1185">Reference proteome</keyword>
<dbReference type="SUPFAM" id="SSF160443">
    <property type="entry name" value="SMR domain-like"/>
    <property type="match status" value="1"/>
</dbReference>
<dbReference type="PANTHER" id="PTHR35562">
    <property type="entry name" value="DNA ENDONUCLEASE SMRA-RELATED"/>
    <property type="match status" value="1"/>
</dbReference>
<dbReference type="Pfam" id="PF01713">
    <property type="entry name" value="Smr"/>
    <property type="match status" value="1"/>
</dbReference>
<reference evidence="3 4" key="1">
    <citation type="submission" date="2019-05" db="EMBL/GenBank/DDBJ databases">
        <title>Erythrobacter marisflavi sp. nov., isolated from isolated from water of an estuary environment.</title>
        <authorList>
            <person name="Yoon J.-H."/>
        </authorList>
    </citation>
    <scope>NUCLEOTIDE SEQUENCE [LARGE SCALE GENOMIC DNA]</scope>
    <source>
        <strain evidence="3 4">KEM-5</strain>
    </source>
</reference>
<feature type="region of interest" description="Disordered" evidence="1">
    <location>
        <begin position="18"/>
        <end position="61"/>
    </location>
</feature>
<gene>
    <name evidence="3" type="ORF">FEV51_12250</name>
</gene>
<dbReference type="InterPro" id="IPR036063">
    <property type="entry name" value="Smr_dom_sf"/>
</dbReference>
<feature type="domain" description="Smr" evidence="2">
    <location>
        <begin position="111"/>
        <end position="200"/>
    </location>
</feature>